<dbReference type="GO" id="GO:0051308">
    <property type="term" value="P:male meiosis chromosome separation"/>
    <property type="evidence" value="ECO:0007669"/>
    <property type="project" value="TreeGrafter"/>
</dbReference>
<gene>
    <name evidence="1" type="primary">M1AP</name>
</gene>
<name>H3B0P3_LATCH</name>
<accession>H3B0P3</accession>
<dbReference type="EMBL" id="AFYH01095312">
    <property type="status" value="NOT_ANNOTATED_CDS"/>
    <property type="molecule type" value="Genomic_DNA"/>
</dbReference>
<dbReference type="PANTHER" id="PTHR28642">
    <property type="entry name" value="MEIOSIS 1 ARREST PROTEIN"/>
    <property type="match status" value="1"/>
</dbReference>
<dbReference type="EMBL" id="AFYH01095315">
    <property type="status" value="NOT_ANNOTATED_CDS"/>
    <property type="molecule type" value="Genomic_DNA"/>
</dbReference>
<reference evidence="1" key="3">
    <citation type="submission" date="2025-09" db="UniProtKB">
        <authorList>
            <consortium name="Ensembl"/>
        </authorList>
    </citation>
    <scope>IDENTIFICATION</scope>
</reference>
<reference evidence="2" key="1">
    <citation type="submission" date="2011-08" db="EMBL/GenBank/DDBJ databases">
        <title>The draft genome of Latimeria chalumnae.</title>
        <authorList>
            <person name="Di Palma F."/>
            <person name="Alfoldi J."/>
            <person name="Johnson J."/>
            <person name="Berlin A."/>
            <person name="Gnerre S."/>
            <person name="Jaffe D."/>
            <person name="MacCallum I."/>
            <person name="Young S."/>
            <person name="Walker B.J."/>
            <person name="Lander E."/>
            <person name="Lindblad-Toh K."/>
        </authorList>
    </citation>
    <scope>NUCLEOTIDE SEQUENCE [LARGE SCALE GENOMIC DNA]</scope>
    <source>
        <strain evidence="2">Wild caught</strain>
    </source>
</reference>
<dbReference type="EMBL" id="AFYH01095314">
    <property type="status" value="NOT_ANNOTATED_CDS"/>
    <property type="molecule type" value="Genomic_DNA"/>
</dbReference>
<dbReference type="AlphaFoldDB" id="H3B0P3"/>
<dbReference type="InterPro" id="IPR033587">
    <property type="entry name" value="M1AP"/>
</dbReference>
<evidence type="ECO:0000313" key="1">
    <source>
        <dbReference type="Ensembl" id="ENSLACP00000015464.1"/>
    </source>
</evidence>
<reference evidence="1" key="2">
    <citation type="submission" date="2025-08" db="UniProtKB">
        <authorList>
            <consortium name="Ensembl"/>
        </authorList>
    </citation>
    <scope>IDENTIFICATION</scope>
</reference>
<dbReference type="HOGENOM" id="CLU_038694_0_0_1"/>
<sequence length="519" mass="58147">IMYPRQVPRLLVVDAAPPYWQESCPNLCEALENFFSLACSLLGPSRAPLLSVYMVQNQHECLLPFVQMKGNFLKLHTCVTELRSIPKEGCIRQKPDCLKHAVEDGLLQFKQYMRHVTAAGPLSSSSLEITILTSQPGKQVVKQLESGLSGTDLVSLRRLQVVHITRIGLLKNVTAFSPVECKHIAENSILGTDIDLQTIENEVVCLENFFKAWLQDHGTDKEHLHLFLPSGCLSSNVLFKEDAVVCLKCDVQDRLLNPTQLPGTADASIKTDSARDFQSSKKTIVNQSALLYKLRVIKALKSDGVCESVFYGLPLIIRPTSCWQLDWDELETNHQSFHALCHALLKRDWMLLVRSEPLSTGHSWNITVNSYYVILPSASLTLLLKPVAVRELLLPCDLPTLSENPQEVALRKVESALDSLDIEPIYNPLTIQNNLYKHLRGLLSRNPEWTIAGSSYCYSSEDIPLQSRQYQNKVKAAVAPLPMTHPPANQPKSFRPALAMNSCYDLTLFSDDDEFLTGL</sequence>
<dbReference type="GO" id="GO:0007127">
    <property type="term" value="P:meiosis I"/>
    <property type="evidence" value="ECO:0007669"/>
    <property type="project" value="InterPro"/>
</dbReference>
<dbReference type="GeneTree" id="ENSGT00390000005656"/>
<dbReference type="EMBL" id="AFYH01095313">
    <property type="status" value="NOT_ANNOTATED_CDS"/>
    <property type="molecule type" value="Genomic_DNA"/>
</dbReference>
<dbReference type="Proteomes" id="UP000008672">
    <property type="component" value="Unassembled WGS sequence"/>
</dbReference>
<proteinExistence type="predicted"/>
<dbReference type="GO" id="GO:0007283">
    <property type="term" value="P:spermatogenesis"/>
    <property type="evidence" value="ECO:0007669"/>
    <property type="project" value="InterPro"/>
</dbReference>
<organism evidence="1 2">
    <name type="scientific">Latimeria chalumnae</name>
    <name type="common">Coelacanth</name>
    <dbReference type="NCBI Taxonomy" id="7897"/>
    <lineage>
        <taxon>Eukaryota</taxon>
        <taxon>Metazoa</taxon>
        <taxon>Chordata</taxon>
        <taxon>Craniata</taxon>
        <taxon>Vertebrata</taxon>
        <taxon>Euteleostomi</taxon>
        <taxon>Coelacanthiformes</taxon>
        <taxon>Coelacanthidae</taxon>
        <taxon>Latimeria</taxon>
    </lineage>
</organism>
<evidence type="ECO:0000313" key="2">
    <source>
        <dbReference type="Proteomes" id="UP000008672"/>
    </source>
</evidence>
<protein>
    <submittedName>
        <fullName evidence="1">Meiosis 1 associated protein</fullName>
    </submittedName>
</protein>
<keyword evidence="2" id="KW-1185">Reference proteome</keyword>
<dbReference type="Ensembl" id="ENSLACT00000015570.1">
    <property type="protein sequence ID" value="ENSLACP00000015464.1"/>
    <property type="gene ID" value="ENSLACG00000013615.2"/>
</dbReference>
<dbReference type="PANTHER" id="PTHR28642:SF1">
    <property type="entry name" value="MEIOSIS 1 ARREST PROTEIN"/>
    <property type="match status" value="1"/>
</dbReference>